<gene>
    <name evidence="1" type="ORF">AVDCRST_MAG91-2799</name>
</gene>
<protein>
    <submittedName>
        <fullName evidence="1">Uncharacterized protein</fullName>
    </submittedName>
</protein>
<organism evidence="1">
    <name type="scientific">uncultured Sphingomonadaceae bacterium</name>
    <dbReference type="NCBI Taxonomy" id="169976"/>
    <lineage>
        <taxon>Bacteria</taxon>
        <taxon>Pseudomonadati</taxon>
        <taxon>Pseudomonadota</taxon>
        <taxon>Alphaproteobacteria</taxon>
        <taxon>Sphingomonadales</taxon>
        <taxon>Sphingomonadaceae</taxon>
        <taxon>environmental samples</taxon>
    </lineage>
</organism>
<sequence length="75" mass="8321">MIADPQVLEEGDIFFLFSPTLDVEHPHDLSEVARLLVVLRPRGGKRVRLLVIGSKRLPTGGDNDRNWGFVKAIAA</sequence>
<evidence type="ECO:0000313" key="1">
    <source>
        <dbReference type="EMBL" id="CAA9529045.1"/>
    </source>
</evidence>
<dbReference type="PANTHER" id="PTHR34776">
    <property type="entry name" value="F17F16.3 PROTEIN"/>
    <property type="match status" value="1"/>
</dbReference>
<dbReference type="PANTHER" id="PTHR34776:SF1">
    <property type="entry name" value="F17F16.3 PROTEIN"/>
    <property type="match status" value="1"/>
</dbReference>
<proteinExistence type="predicted"/>
<name>A0A6J4TPV5_9SPHN</name>
<reference evidence="1" key="1">
    <citation type="submission" date="2020-02" db="EMBL/GenBank/DDBJ databases">
        <authorList>
            <person name="Meier V. D."/>
        </authorList>
    </citation>
    <scope>NUCLEOTIDE SEQUENCE</scope>
    <source>
        <strain evidence="1">AVDCRST_MAG91</strain>
    </source>
</reference>
<dbReference type="EMBL" id="CADCVX010000495">
    <property type="protein sequence ID" value="CAA9529045.1"/>
    <property type="molecule type" value="Genomic_DNA"/>
</dbReference>
<dbReference type="AlphaFoldDB" id="A0A6J4TPV5"/>
<accession>A0A6J4TPV5</accession>